<dbReference type="PANTHER" id="PTHR21716:SF53">
    <property type="entry name" value="PERMEASE PERM-RELATED"/>
    <property type="match status" value="1"/>
</dbReference>
<evidence type="ECO:0000256" key="7">
    <source>
        <dbReference type="ARBA" id="ARBA00023136"/>
    </source>
</evidence>
<proteinExistence type="inferred from homology"/>
<keyword evidence="3" id="KW-0813">Transport</keyword>
<feature type="transmembrane region" description="Helical" evidence="8">
    <location>
        <begin position="199"/>
        <end position="220"/>
    </location>
</feature>
<evidence type="ECO:0000256" key="5">
    <source>
        <dbReference type="ARBA" id="ARBA00022692"/>
    </source>
</evidence>
<keyword evidence="6 8" id="KW-1133">Transmembrane helix</keyword>
<protein>
    <submittedName>
        <fullName evidence="9">AI-2 transport protein TqsA</fullName>
    </submittedName>
</protein>
<evidence type="ECO:0000256" key="6">
    <source>
        <dbReference type="ARBA" id="ARBA00022989"/>
    </source>
</evidence>
<dbReference type="KEGG" id="mri:Mal4_54660"/>
<evidence type="ECO:0000256" key="1">
    <source>
        <dbReference type="ARBA" id="ARBA00004651"/>
    </source>
</evidence>
<dbReference type="GO" id="GO:0055085">
    <property type="term" value="P:transmembrane transport"/>
    <property type="evidence" value="ECO:0007669"/>
    <property type="project" value="TreeGrafter"/>
</dbReference>
<reference evidence="9 10" key="1">
    <citation type="submission" date="2019-02" db="EMBL/GenBank/DDBJ databases">
        <title>Deep-cultivation of Planctomycetes and their phenomic and genomic characterization uncovers novel biology.</title>
        <authorList>
            <person name="Wiegand S."/>
            <person name="Jogler M."/>
            <person name="Boedeker C."/>
            <person name="Pinto D."/>
            <person name="Vollmers J."/>
            <person name="Rivas-Marin E."/>
            <person name="Kohn T."/>
            <person name="Peeters S.H."/>
            <person name="Heuer A."/>
            <person name="Rast P."/>
            <person name="Oberbeckmann S."/>
            <person name="Bunk B."/>
            <person name="Jeske O."/>
            <person name="Meyerdierks A."/>
            <person name="Storesund J.E."/>
            <person name="Kallscheuer N."/>
            <person name="Luecker S."/>
            <person name="Lage O.M."/>
            <person name="Pohl T."/>
            <person name="Merkel B.J."/>
            <person name="Hornburger P."/>
            <person name="Mueller R.-W."/>
            <person name="Bruemmer F."/>
            <person name="Labrenz M."/>
            <person name="Spormann A.M."/>
            <person name="Op den Camp H."/>
            <person name="Overmann J."/>
            <person name="Amann R."/>
            <person name="Jetten M.S.M."/>
            <person name="Mascher T."/>
            <person name="Medema M.H."/>
            <person name="Devos D.P."/>
            <person name="Kaster A.-K."/>
            <person name="Ovreas L."/>
            <person name="Rohde M."/>
            <person name="Galperin M.Y."/>
            <person name="Jogler C."/>
        </authorList>
    </citation>
    <scope>NUCLEOTIDE SEQUENCE [LARGE SCALE GENOMIC DNA]</scope>
    <source>
        <strain evidence="9 10">Mal4</strain>
    </source>
</reference>
<keyword evidence="10" id="KW-1185">Reference proteome</keyword>
<evidence type="ECO:0000313" key="9">
    <source>
        <dbReference type="EMBL" id="QDU41101.1"/>
    </source>
</evidence>
<dbReference type="EMBL" id="CP036275">
    <property type="protein sequence ID" value="QDU41101.1"/>
    <property type="molecule type" value="Genomic_DNA"/>
</dbReference>
<dbReference type="AlphaFoldDB" id="A0A517ZF57"/>
<dbReference type="Pfam" id="PF01594">
    <property type="entry name" value="AI-2E_transport"/>
    <property type="match status" value="2"/>
</dbReference>
<organism evidence="9 10">
    <name type="scientific">Maioricimonas rarisocia</name>
    <dbReference type="NCBI Taxonomy" id="2528026"/>
    <lineage>
        <taxon>Bacteria</taxon>
        <taxon>Pseudomonadati</taxon>
        <taxon>Planctomycetota</taxon>
        <taxon>Planctomycetia</taxon>
        <taxon>Planctomycetales</taxon>
        <taxon>Planctomycetaceae</taxon>
        <taxon>Maioricimonas</taxon>
    </lineage>
</organism>
<dbReference type="PANTHER" id="PTHR21716">
    <property type="entry name" value="TRANSMEMBRANE PROTEIN"/>
    <property type="match status" value="1"/>
</dbReference>
<keyword evidence="5 8" id="KW-0812">Transmembrane</keyword>
<evidence type="ECO:0000256" key="3">
    <source>
        <dbReference type="ARBA" id="ARBA00022448"/>
    </source>
</evidence>
<evidence type="ECO:0000256" key="4">
    <source>
        <dbReference type="ARBA" id="ARBA00022475"/>
    </source>
</evidence>
<feature type="transmembrane region" description="Helical" evidence="8">
    <location>
        <begin position="63"/>
        <end position="86"/>
    </location>
</feature>
<keyword evidence="4" id="KW-1003">Cell membrane</keyword>
<dbReference type="OrthoDB" id="9799225at2"/>
<feature type="transmembrane region" description="Helical" evidence="8">
    <location>
        <begin position="157"/>
        <end position="178"/>
    </location>
</feature>
<dbReference type="Proteomes" id="UP000320496">
    <property type="component" value="Chromosome"/>
</dbReference>
<evidence type="ECO:0000313" key="10">
    <source>
        <dbReference type="Proteomes" id="UP000320496"/>
    </source>
</evidence>
<keyword evidence="7 8" id="KW-0472">Membrane</keyword>
<feature type="transmembrane region" description="Helical" evidence="8">
    <location>
        <begin position="226"/>
        <end position="249"/>
    </location>
</feature>
<feature type="transmembrane region" description="Helical" evidence="8">
    <location>
        <begin position="261"/>
        <end position="278"/>
    </location>
</feature>
<sequence length="360" mass="38677">MNSEESRQKIRTVCLMVVTTAIIGYSIYWLRPVLLPFVVAIFVVSGVTPILQSLEQRLGVSRLIAAGITFLAGLVLLAALGGALWASVLDLADNAPAYKQRIGEIVRRVESFLPSGPPAEEEAEAAVAERQARERAEMRNFLDAVVREGLGRLSQTLVNLVSTSVVVLIYVFFLLLGAAEPVDPGPTWKEIDGQIRSYLGLKTSISIVTGAAFGFALHIFGVPMAITFGVLAFLLNYIPNVGPLVASLLPIPFIVLAPDAGLLWMVAVIGVTSAIQVISGNVVEPKLMGTSSDLHPVVVLLALMFWGMLWGIVGMFLATPITAGIRIILDRIEVTRPVAEVMAGRWQEAFQPRPDAAPSA</sequence>
<feature type="transmembrane region" description="Helical" evidence="8">
    <location>
        <begin position="298"/>
        <end position="318"/>
    </location>
</feature>
<comment type="similarity">
    <text evidence="2">Belongs to the autoinducer-2 exporter (AI-2E) (TC 2.A.86) family.</text>
</comment>
<gene>
    <name evidence="9" type="primary">tqsA_3</name>
    <name evidence="9" type="ORF">Mal4_54660</name>
</gene>
<comment type="subcellular location">
    <subcellularLocation>
        <location evidence="1">Cell membrane</location>
        <topology evidence="1">Multi-pass membrane protein</topology>
    </subcellularLocation>
</comment>
<evidence type="ECO:0000256" key="8">
    <source>
        <dbReference type="SAM" id="Phobius"/>
    </source>
</evidence>
<dbReference type="InterPro" id="IPR002549">
    <property type="entry name" value="AI-2E-like"/>
</dbReference>
<evidence type="ECO:0000256" key="2">
    <source>
        <dbReference type="ARBA" id="ARBA00009773"/>
    </source>
</evidence>
<dbReference type="RefSeq" id="WP_145372318.1">
    <property type="nucleotide sequence ID" value="NZ_CP036275.1"/>
</dbReference>
<dbReference type="GO" id="GO:0005886">
    <property type="term" value="C:plasma membrane"/>
    <property type="evidence" value="ECO:0007669"/>
    <property type="project" value="UniProtKB-SubCell"/>
</dbReference>
<name>A0A517ZF57_9PLAN</name>
<accession>A0A517ZF57</accession>